<name>A0A4D6LLX7_VIGUN</name>
<evidence type="ECO:0000256" key="1">
    <source>
        <dbReference type="SAM" id="MobiDB-lite"/>
    </source>
</evidence>
<sequence>MNLPAHIITCSPPSMNLPAHGTTSLDPSITSLRKSNTRKPLIAALSLGAAYTPPGETWSIAWRSTPCRQAQPVAESTSDSLPPDDHTRAARRYTSSETSLVLAPKVDNPALSKIPPKNSFALLGGNSLSARGFMTLPSNWVTIDASPGGIIMPARRFLGGKPETYENDVELGKLSYNYTWQSTFIHAQRRRRREEGEEEEKEGEREEEGEEKREKKKKKRGRRRRRRGRRRR</sequence>
<feature type="compositionally biased region" description="Acidic residues" evidence="1">
    <location>
        <begin position="196"/>
        <end position="209"/>
    </location>
</feature>
<dbReference type="Proteomes" id="UP000501690">
    <property type="component" value="Linkage Group LG4"/>
</dbReference>
<feature type="compositionally biased region" description="Basic residues" evidence="1">
    <location>
        <begin position="214"/>
        <end position="232"/>
    </location>
</feature>
<dbReference type="AlphaFoldDB" id="A0A4D6LLX7"/>
<evidence type="ECO:0000313" key="3">
    <source>
        <dbReference type="Proteomes" id="UP000501690"/>
    </source>
</evidence>
<organism evidence="2 3">
    <name type="scientific">Vigna unguiculata</name>
    <name type="common">Cowpea</name>
    <dbReference type="NCBI Taxonomy" id="3917"/>
    <lineage>
        <taxon>Eukaryota</taxon>
        <taxon>Viridiplantae</taxon>
        <taxon>Streptophyta</taxon>
        <taxon>Embryophyta</taxon>
        <taxon>Tracheophyta</taxon>
        <taxon>Spermatophyta</taxon>
        <taxon>Magnoliopsida</taxon>
        <taxon>eudicotyledons</taxon>
        <taxon>Gunneridae</taxon>
        <taxon>Pentapetalae</taxon>
        <taxon>rosids</taxon>
        <taxon>fabids</taxon>
        <taxon>Fabales</taxon>
        <taxon>Fabaceae</taxon>
        <taxon>Papilionoideae</taxon>
        <taxon>50 kb inversion clade</taxon>
        <taxon>NPAAA clade</taxon>
        <taxon>indigoferoid/millettioid clade</taxon>
        <taxon>Phaseoleae</taxon>
        <taxon>Vigna</taxon>
    </lineage>
</organism>
<gene>
    <name evidence="2" type="ORF">DEO72_LG4g200</name>
</gene>
<accession>A0A4D6LLX7</accession>
<dbReference type="EMBL" id="CP039348">
    <property type="protein sequence ID" value="QCD89256.1"/>
    <property type="molecule type" value="Genomic_DNA"/>
</dbReference>
<reference evidence="2 3" key="1">
    <citation type="submission" date="2019-04" db="EMBL/GenBank/DDBJ databases">
        <title>An improved genome assembly and genetic linkage map for asparagus bean, Vigna unguiculata ssp. sesquipedialis.</title>
        <authorList>
            <person name="Xia Q."/>
            <person name="Zhang R."/>
            <person name="Dong Y."/>
        </authorList>
    </citation>
    <scope>NUCLEOTIDE SEQUENCE [LARGE SCALE GENOMIC DNA]</scope>
    <source>
        <tissue evidence="2">Leaf</tissue>
    </source>
</reference>
<keyword evidence="3" id="KW-1185">Reference proteome</keyword>
<feature type="region of interest" description="Disordered" evidence="1">
    <location>
        <begin position="187"/>
        <end position="232"/>
    </location>
</feature>
<protein>
    <submittedName>
        <fullName evidence="2">Uncharacterized protein</fullName>
    </submittedName>
</protein>
<proteinExistence type="predicted"/>
<evidence type="ECO:0000313" key="2">
    <source>
        <dbReference type="EMBL" id="QCD89256.1"/>
    </source>
</evidence>